<dbReference type="InterPro" id="IPR036390">
    <property type="entry name" value="WH_DNA-bd_sf"/>
</dbReference>
<dbReference type="SUPFAM" id="SSF46785">
    <property type="entry name" value="Winged helix' DNA-binding domain"/>
    <property type="match status" value="1"/>
</dbReference>
<sequence length="304" mass="34283">MEVSVNRDNFAILESFSSPTRIRIIELLNEQPMNIRALSEALDIKPPIVTRHIQMLEQAGIVRSELIAGKRGQQKVCYLQLEQMVLNFRSKPEELKQPVQKYEVIVPVGMYADFEVKPSCGLASEQSMLGMCDDPRYFADPVHRDARILWFGSGYIEYRIPNYMLYNEQASSLEIALEICSETPCASSHLQPSDIVFSFNDIDVAVWTFPGKIGKGKGIYTPSWWHKDIRHGVMKHIRVNEQGTYIDGIHASNVTIDQLALAADEEIVLRIGSRPDAKRCGGVTLFGSGFGNYNQDIHCTLVCK</sequence>
<keyword evidence="4" id="KW-1185">Reference proteome</keyword>
<organism evidence="3 4">
    <name type="scientific">Paenibacillus montaniterrae</name>
    <dbReference type="NCBI Taxonomy" id="429341"/>
    <lineage>
        <taxon>Bacteria</taxon>
        <taxon>Bacillati</taxon>
        <taxon>Bacillota</taxon>
        <taxon>Bacilli</taxon>
        <taxon>Bacillales</taxon>
        <taxon>Paenibacillaceae</taxon>
        <taxon>Paenibacillus</taxon>
    </lineage>
</organism>
<dbReference type="EMBL" id="BOSE01000001">
    <property type="protein sequence ID" value="GIP15438.1"/>
    <property type="molecule type" value="Genomic_DNA"/>
</dbReference>
<proteinExistence type="predicted"/>
<dbReference type="Gene3D" id="1.10.10.10">
    <property type="entry name" value="Winged helix-like DNA-binding domain superfamily/Winged helix DNA-binding domain"/>
    <property type="match status" value="1"/>
</dbReference>
<evidence type="ECO:0000256" key="1">
    <source>
        <dbReference type="ARBA" id="ARBA00023125"/>
    </source>
</evidence>
<dbReference type="RefSeq" id="WP_213513644.1">
    <property type="nucleotide sequence ID" value="NZ_BOSE01000001.1"/>
</dbReference>
<dbReference type="InterPro" id="IPR011991">
    <property type="entry name" value="ArsR-like_HTH"/>
</dbReference>
<reference evidence="3" key="1">
    <citation type="submission" date="2021-03" db="EMBL/GenBank/DDBJ databases">
        <title>Antimicrobial resistance genes in bacteria isolated from Japanese honey, and their potential for conferring macrolide and lincosamide resistance in the American foulbrood pathogen Paenibacillus larvae.</title>
        <authorList>
            <person name="Okamoto M."/>
            <person name="Kumagai M."/>
            <person name="Kanamori H."/>
            <person name="Takamatsu D."/>
        </authorList>
    </citation>
    <scope>NUCLEOTIDE SEQUENCE</scope>
    <source>
        <strain evidence="3">J40TS1</strain>
    </source>
</reference>
<name>A0A919YR56_9BACL</name>
<dbReference type="AlphaFoldDB" id="A0A919YR56"/>
<dbReference type="GO" id="GO:0003677">
    <property type="term" value="F:DNA binding"/>
    <property type="evidence" value="ECO:0007669"/>
    <property type="project" value="UniProtKB-KW"/>
</dbReference>
<dbReference type="SMART" id="SM00418">
    <property type="entry name" value="HTH_ARSR"/>
    <property type="match status" value="1"/>
</dbReference>
<dbReference type="InterPro" id="IPR001845">
    <property type="entry name" value="HTH_ArsR_DNA-bd_dom"/>
</dbReference>
<dbReference type="PANTHER" id="PTHR38600:SF1">
    <property type="entry name" value="TRANSCRIPTIONAL REGULATORY PROTEIN"/>
    <property type="match status" value="1"/>
</dbReference>
<comment type="caution">
    <text evidence="3">The sequence shown here is derived from an EMBL/GenBank/DDBJ whole genome shotgun (WGS) entry which is preliminary data.</text>
</comment>
<keyword evidence="1" id="KW-0238">DNA-binding</keyword>
<dbReference type="Proteomes" id="UP000683139">
    <property type="component" value="Unassembled WGS sequence"/>
</dbReference>
<dbReference type="CDD" id="cd00090">
    <property type="entry name" value="HTH_ARSR"/>
    <property type="match status" value="1"/>
</dbReference>
<evidence type="ECO:0000313" key="4">
    <source>
        <dbReference type="Proteomes" id="UP000683139"/>
    </source>
</evidence>
<feature type="domain" description="HTH arsR-type" evidence="2">
    <location>
        <begin position="11"/>
        <end position="90"/>
    </location>
</feature>
<dbReference type="PANTHER" id="PTHR38600">
    <property type="entry name" value="TRANSCRIPTIONAL REGULATORY PROTEIN"/>
    <property type="match status" value="1"/>
</dbReference>
<protein>
    <submittedName>
        <fullName evidence="3">Transcriptional regulator</fullName>
    </submittedName>
</protein>
<evidence type="ECO:0000313" key="3">
    <source>
        <dbReference type="EMBL" id="GIP15438.1"/>
    </source>
</evidence>
<evidence type="ECO:0000259" key="2">
    <source>
        <dbReference type="SMART" id="SM00418"/>
    </source>
</evidence>
<dbReference type="GO" id="GO:0003700">
    <property type="term" value="F:DNA-binding transcription factor activity"/>
    <property type="evidence" value="ECO:0007669"/>
    <property type="project" value="InterPro"/>
</dbReference>
<accession>A0A919YR56</accession>
<gene>
    <name evidence="3" type="ORF">J40TS1_10800</name>
</gene>
<dbReference type="InterPro" id="IPR036388">
    <property type="entry name" value="WH-like_DNA-bd_sf"/>
</dbReference>
<dbReference type="Pfam" id="PF01022">
    <property type="entry name" value="HTH_5"/>
    <property type="match status" value="1"/>
</dbReference>